<protein>
    <submittedName>
        <fullName evidence="1">Uncharacterized protein</fullName>
    </submittedName>
</protein>
<gene>
    <name evidence="1" type="ORF">FLK61_40645</name>
</gene>
<evidence type="ECO:0000313" key="2">
    <source>
        <dbReference type="Proteomes" id="UP000318138"/>
    </source>
</evidence>
<proteinExistence type="predicted"/>
<reference evidence="2" key="1">
    <citation type="submission" date="2019-07" db="EMBL/GenBank/DDBJ databases">
        <title>Bacillus alkalisoli sp. nov. isolated from saline soil.</title>
        <authorList>
            <person name="Sun J.-Q."/>
            <person name="Xu L."/>
        </authorList>
    </citation>
    <scope>NUCLEOTIDE SEQUENCE [LARGE SCALE GENOMIC DNA]</scope>
    <source>
        <strain evidence="2">M4U3P1</strain>
    </source>
</reference>
<organism evidence="1 2">
    <name type="scientific">Paenalkalicoccus suaedae</name>
    <dbReference type="NCBI Taxonomy" id="2592382"/>
    <lineage>
        <taxon>Bacteria</taxon>
        <taxon>Bacillati</taxon>
        <taxon>Bacillota</taxon>
        <taxon>Bacilli</taxon>
        <taxon>Bacillales</taxon>
        <taxon>Bacillaceae</taxon>
        <taxon>Paenalkalicoccus</taxon>
    </lineage>
</organism>
<sequence length="63" mass="7674">MPIDAIKHRFDAKLFKRTHMRVDLTHLDFDVMHTSIEEIQTEFRLTQTKMQRCKRLLKGRTYP</sequence>
<dbReference type="Proteomes" id="UP000318138">
    <property type="component" value="Chromosome"/>
</dbReference>
<dbReference type="AlphaFoldDB" id="A0A859FIF3"/>
<dbReference type="KEGG" id="psua:FLK61_40645"/>
<accession>A0A859FIF3</accession>
<name>A0A859FIF3_9BACI</name>
<dbReference type="EMBL" id="CP041372">
    <property type="protein sequence ID" value="QKS72911.1"/>
    <property type="molecule type" value="Genomic_DNA"/>
</dbReference>
<dbReference type="RefSeq" id="WP_176010878.1">
    <property type="nucleotide sequence ID" value="NZ_CP041372.2"/>
</dbReference>
<keyword evidence="2" id="KW-1185">Reference proteome</keyword>
<evidence type="ECO:0000313" key="1">
    <source>
        <dbReference type="EMBL" id="QKS72911.1"/>
    </source>
</evidence>